<accession>A0A914WVC7</accession>
<name>A0A914WVC7_9BILA</name>
<evidence type="ECO:0000256" key="2">
    <source>
        <dbReference type="SAM" id="SignalP"/>
    </source>
</evidence>
<dbReference type="WBParaSite" id="PSAMB.scaffold5390size11806.g26539.t1">
    <property type="protein sequence ID" value="PSAMB.scaffold5390size11806.g26539.t1"/>
    <property type="gene ID" value="PSAMB.scaffold5390size11806.g26539"/>
</dbReference>
<evidence type="ECO:0000313" key="3">
    <source>
        <dbReference type="Proteomes" id="UP000887566"/>
    </source>
</evidence>
<evidence type="ECO:0000313" key="4">
    <source>
        <dbReference type="WBParaSite" id="PSAMB.scaffold5390size11806.g26539.t1"/>
    </source>
</evidence>
<feature type="signal peptide" evidence="2">
    <location>
        <begin position="1"/>
        <end position="21"/>
    </location>
</feature>
<feature type="chain" id="PRO_5036995547" evidence="2">
    <location>
        <begin position="22"/>
        <end position="477"/>
    </location>
</feature>
<proteinExistence type="predicted"/>
<organism evidence="3 4">
    <name type="scientific">Plectus sambesii</name>
    <dbReference type="NCBI Taxonomy" id="2011161"/>
    <lineage>
        <taxon>Eukaryota</taxon>
        <taxon>Metazoa</taxon>
        <taxon>Ecdysozoa</taxon>
        <taxon>Nematoda</taxon>
        <taxon>Chromadorea</taxon>
        <taxon>Plectida</taxon>
        <taxon>Plectina</taxon>
        <taxon>Plectoidea</taxon>
        <taxon>Plectidae</taxon>
        <taxon>Plectus</taxon>
    </lineage>
</organism>
<reference evidence="4" key="1">
    <citation type="submission" date="2022-11" db="UniProtKB">
        <authorList>
            <consortium name="WormBaseParasite"/>
        </authorList>
    </citation>
    <scope>IDENTIFICATION</scope>
</reference>
<keyword evidence="3" id="KW-1185">Reference proteome</keyword>
<dbReference type="AlphaFoldDB" id="A0A914WVC7"/>
<dbReference type="Proteomes" id="UP000887566">
    <property type="component" value="Unplaced"/>
</dbReference>
<feature type="compositionally biased region" description="Basic and acidic residues" evidence="1">
    <location>
        <begin position="166"/>
        <end position="209"/>
    </location>
</feature>
<keyword evidence="2" id="KW-0732">Signal</keyword>
<feature type="compositionally biased region" description="Basic and acidic residues" evidence="1">
    <location>
        <begin position="140"/>
        <end position="159"/>
    </location>
</feature>
<evidence type="ECO:0000256" key="1">
    <source>
        <dbReference type="SAM" id="MobiDB-lite"/>
    </source>
</evidence>
<sequence length="477" mass="53393">MILFTSASFVILTTIVSQCYGQLVKGRFRADGSICFPCAGIPCPIDGRHQCNCGVCLSDDKDGPERCPTCANIDCPLEGHQCICGVCWSQEDPPDPHVPCPKNSQLPATDNEVNMVKANIAPVRRDIESDDDSSDWASIEQEKDKRDRRHPQERQEYKKLFHQRKNRSDQGKVRFHGNKEQNDRKENKEHKEHNQEHKKHPHEEPAKHPCKDAKCRQHERKTCQGIQVGSSQLPGSVVTIFGVADGGTVEIKCGGNEALRNQNGKAVYPIIKTCKDGEYYPKYSPSNDDLRRFQCVGESKSCHDSTSCESLEIGTHSKGGLMLITDLVPDGDSVRFRCAKGEIMQSEHHLDIGEVTKTCRRGNYIQQFPSEEELKTIRCVPRIRRKSCKNESSSQQKEEKSCKGFRVGTKANSGTIVTLDEIPHGATLKVDCKSDEILVGKNGNPVENVKMFCKNGSFYPSSPSLSDLEYYHCVPKP</sequence>
<protein>
    <submittedName>
        <fullName evidence="4">Uncharacterized protein</fullName>
    </submittedName>
</protein>
<feature type="region of interest" description="Disordered" evidence="1">
    <location>
        <begin position="120"/>
        <end position="209"/>
    </location>
</feature>